<feature type="domain" description="TonB-dependent receptor plug" evidence="15">
    <location>
        <begin position="50"/>
        <end position="158"/>
    </location>
</feature>
<dbReference type="InterPro" id="IPR036942">
    <property type="entry name" value="Beta-barrel_TonB_sf"/>
</dbReference>
<evidence type="ECO:0000256" key="9">
    <source>
        <dbReference type="ARBA" id="ARBA00023136"/>
    </source>
</evidence>
<evidence type="ECO:0000313" key="17">
    <source>
        <dbReference type="Proteomes" id="UP000058599"/>
    </source>
</evidence>
<evidence type="ECO:0000256" key="3">
    <source>
        <dbReference type="ARBA" id="ARBA00022452"/>
    </source>
</evidence>
<dbReference type="PANTHER" id="PTHR32552:SF81">
    <property type="entry name" value="TONB-DEPENDENT OUTER MEMBRANE RECEPTOR"/>
    <property type="match status" value="1"/>
</dbReference>
<dbReference type="RefSeq" id="WP_067182481.1">
    <property type="nucleotide sequence ID" value="NZ_CP012199.1"/>
</dbReference>
<evidence type="ECO:0000256" key="6">
    <source>
        <dbReference type="ARBA" id="ARBA00023004"/>
    </source>
</evidence>
<feature type="chain" id="PRO_5041695873" evidence="13">
    <location>
        <begin position="21"/>
        <end position="751"/>
    </location>
</feature>
<keyword evidence="3 11" id="KW-1134">Transmembrane beta strand</keyword>
<keyword evidence="13" id="KW-0732">Signal</keyword>
<evidence type="ECO:0000256" key="13">
    <source>
        <dbReference type="SAM" id="SignalP"/>
    </source>
</evidence>
<dbReference type="GO" id="GO:0006826">
    <property type="term" value="P:iron ion transport"/>
    <property type="evidence" value="ECO:0007669"/>
    <property type="project" value="UniProtKB-KW"/>
</dbReference>
<keyword evidence="17" id="KW-1185">Reference proteome</keyword>
<gene>
    <name evidence="16" type="ORF">SGRAN_1639</name>
</gene>
<name>A0AA86L3L2_9SPHN</name>
<keyword evidence="5 11" id="KW-0812">Transmembrane</keyword>
<keyword evidence="9 11" id="KW-0472">Membrane</keyword>
<dbReference type="Proteomes" id="UP000058599">
    <property type="component" value="Chromosome"/>
</dbReference>
<organism evidence="16 17">
    <name type="scientific">Sphingopyxis granuli</name>
    <dbReference type="NCBI Taxonomy" id="267128"/>
    <lineage>
        <taxon>Bacteria</taxon>
        <taxon>Pseudomonadati</taxon>
        <taxon>Pseudomonadota</taxon>
        <taxon>Alphaproteobacteria</taxon>
        <taxon>Sphingomonadales</taxon>
        <taxon>Sphingomonadaceae</taxon>
        <taxon>Sphingopyxis</taxon>
    </lineage>
</organism>
<keyword evidence="6" id="KW-0408">Iron</keyword>
<protein>
    <submittedName>
        <fullName evidence="16">Outer membrane receptor protein, mostly Fe transport</fullName>
    </submittedName>
</protein>
<comment type="subcellular location">
    <subcellularLocation>
        <location evidence="1 11">Cell outer membrane</location>
        <topology evidence="1 11">Multi-pass membrane protein</topology>
    </subcellularLocation>
</comment>
<evidence type="ECO:0000256" key="10">
    <source>
        <dbReference type="ARBA" id="ARBA00023237"/>
    </source>
</evidence>
<proteinExistence type="inferred from homology"/>
<feature type="signal peptide" evidence="13">
    <location>
        <begin position="1"/>
        <end position="20"/>
    </location>
</feature>
<keyword evidence="4" id="KW-0410">Iron transport</keyword>
<dbReference type="KEGG" id="sgi:SGRAN_1639"/>
<dbReference type="Pfam" id="PF07715">
    <property type="entry name" value="Plug"/>
    <property type="match status" value="1"/>
</dbReference>
<accession>A0AA86L3L2</accession>
<evidence type="ECO:0000313" key="16">
    <source>
        <dbReference type="EMBL" id="AMG74020.1"/>
    </source>
</evidence>
<evidence type="ECO:0000256" key="8">
    <source>
        <dbReference type="ARBA" id="ARBA00023077"/>
    </source>
</evidence>
<keyword evidence="7" id="KW-0406">Ion transport</keyword>
<keyword evidence="2 11" id="KW-0813">Transport</keyword>
<dbReference type="InterPro" id="IPR039426">
    <property type="entry name" value="TonB-dep_rcpt-like"/>
</dbReference>
<dbReference type="GO" id="GO:0009279">
    <property type="term" value="C:cell outer membrane"/>
    <property type="evidence" value="ECO:0007669"/>
    <property type="project" value="UniProtKB-SubCell"/>
</dbReference>
<evidence type="ECO:0000256" key="4">
    <source>
        <dbReference type="ARBA" id="ARBA00022496"/>
    </source>
</evidence>
<keyword evidence="8 12" id="KW-0798">TonB box</keyword>
<evidence type="ECO:0000256" key="7">
    <source>
        <dbReference type="ARBA" id="ARBA00023065"/>
    </source>
</evidence>
<feature type="domain" description="TonB-dependent receptor-like beta-barrel" evidence="14">
    <location>
        <begin position="290"/>
        <end position="712"/>
    </location>
</feature>
<dbReference type="PANTHER" id="PTHR32552">
    <property type="entry name" value="FERRICHROME IRON RECEPTOR-RELATED"/>
    <property type="match status" value="1"/>
</dbReference>
<dbReference type="CDD" id="cd01347">
    <property type="entry name" value="ligand_gated_channel"/>
    <property type="match status" value="1"/>
</dbReference>
<dbReference type="EMBL" id="CP012199">
    <property type="protein sequence ID" value="AMG74020.1"/>
    <property type="molecule type" value="Genomic_DNA"/>
</dbReference>
<evidence type="ECO:0000256" key="11">
    <source>
        <dbReference type="PROSITE-ProRule" id="PRU01360"/>
    </source>
</evidence>
<keyword evidence="10 11" id="KW-0998">Cell outer membrane</keyword>
<evidence type="ECO:0000256" key="2">
    <source>
        <dbReference type="ARBA" id="ARBA00022448"/>
    </source>
</evidence>
<dbReference type="SUPFAM" id="SSF56935">
    <property type="entry name" value="Porins"/>
    <property type="match status" value="1"/>
</dbReference>
<evidence type="ECO:0000259" key="14">
    <source>
        <dbReference type="Pfam" id="PF00593"/>
    </source>
</evidence>
<keyword evidence="16" id="KW-0675">Receptor</keyword>
<dbReference type="InterPro" id="IPR012910">
    <property type="entry name" value="Plug_dom"/>
</dbReference>
<dbReference type="Gene3D" id="2.40.170.20">
    <property type="entry name" value="TonB-dependent receptor, beta-barrel domain"/>
    <property type="match status" value="1"/>
</dbReference>
<dbReference type="PROSITE" id="PS52016">
    <property type="entry name" value="TONB_DEPENDENT_REC_3"/>
    <property type="match status" value="1"/>
</dbReference>
<evidence type="ECO:0000259" key="15">
    <source>
        <dbReference type="Pfam" id="PF07715"/>
    </source>
</evidence>
<reference evidence="16 17" key="1">
    <citation type="journal article" date="2016" name="BMC Genomics">
        <title>Genomic analysis of the nitrate-respiring Sphingopyxis granuli (formerly Sphingomonas macrogoltabida) strain TFA.</title>
        <authorList>
            <person name="Garcia-Romero I."/>
            <person name="Perez-Pulido A.J."/>
            <person name="Gonzalez-Flores Y.E."/>
            <person name="Reyes-Ramirez F."/>
            <person name="Santero E."/>
            <person name="Floriano B."/>
        </authorList>
    </citation>
    <scope>NUCLEOTIDE SEQUENCE [LARGE SCALE GENOMIC DNA]</scope>
    <source>
        <strain evidence="16 17">TFA</strain>
    </source>
</reference>
<comment type="similarity">
    <text evidence="11 12">Belongs to the TonB-dependent receptor family.</text>
</comment>
<dbReference type="Pfam" id="PF00593">
    <property type="entry name" value="TonB_dep_Rec_b-barrel"/>
    <property type="match status" value="1"/>
</dbReference>
<sequence>MKSIFVALMGSTLLASGAHAQDTAPLSASENASVAGDEIVVTAQKREQSLQDVPLSVAVLSGEQLSNRNITEISQLQTTTPNFSFQGSNNPRGAGLAIRGIGTNNFSSAIEGSVGIVIDGVPIGRQGAGMTDLFDIQRIEVLRGPQGTLFGKNASAGVLNIVTTDPSYSWGGKVQATYGEFDEFVLRGTVTGGLTSNLAFRASAYRTKRDGYIHNRFDDSRLNDRDEWGGRAKLLWEPADNIRVLVAGDYSSRDAACCMWTIRSFGNNADIRNRVTAAGIVPGPDNREVALDGRTFIRQETYGGSVQVDIEGTGGITVTSITGLRWWDATDNNDADQRPTPVLNINNGDSRQRQFTQELRLTSPSGEPFEWVGGLFLFNQDYELGNSQQGTFDQPLPPGVQLSRAIFVENDTQNFAAFADATYHLSDQFNVFGGLRYTVERLNTHFRRFANPGTILLGPNVDQKMKRVDGAWTWRMGAQFRPTEEVTLYGSVARGFKGGGFNALQDSTLLRTVEPEIPTSYEFGAKTELFDRRVRFNIAFFSTDFDDFQAQAIGVSDTGTLVFDVINAGSLRTRGIEADVDINMGSGLRLMGGAAYTRAKYTDFAGAPCYFGQTVAQGCIVSGGQARQDLTGKELAMAPKFTANASARYETEVSAAGASVFGQLSFAYRGSTFTALDLDPKSVQKAYGLLDAQIGFALPGDRLRAWIWGKNLTDKSFVELIYDTPLDTGGQSQFFPSTAARQFGATVEYRF</sequence>
<evidence type="ECO:0000256" key="5">
    <source>
        <dbReference type="ARBA" id="ARBA00022692"/>
    </source>
</evidence>
<evidence type="ECO:0000256" key="1">
    <source>
        <dbReference type="ARBA" id="ARBA00004571"/>
    </source>
</evidence>
<dbReference type="AlphaFoldDB" id="A0AA86L3L2"/>
<dbReference type="InterPro" id="IPR000531">
    <property type="entry name" value="Beta-barrel_TonB"/>
</dbReference>
<evidence type="ECO:0000256" key="12">
    <source>
        <dbReference type="RuleBase" id="RU003357"/>
    </source>
</evidence>